<evidence type="ECO:0000313" key="1">
    <source>
        <dbReference type="EMBL" id="ETJ29176.1"/>
    </source>
</evidence>
<comment type="caution">
    <text evidence="1">The sequence shown here is derived from an EMBL/GenBank/DDBJ whole genome shotgun (WGS) entry which is preliminary data.</text>
</comment>
<feature type="non-terminal residue" evidence="1">
    <location>
        <position position="93"/>
    </location>
</feature>
<dbReference type="AlphaFoldDB" id="W1XG73"/>
<reference evidence="1" key="1">
    <citation type="submission" date="2013-12" db="EMBL/GenBank/DDBJ databases">
        <title>A Varibaculum cambriense genome reconstructed from a premature infant gut community with otherwise low bacterial novelty that shifts toward anaerobic metabolism during the third week of life.</title>
        <authorList>
            <person name="Brown C.T."/>
            <person name="Sharon I."/>
            <person name="Thomas B.C."/>
            <person name="Castelle C.J."/>
            <person name="Morowitz M.J."/>
            <person name="Banfield J.F."/>
        </authorList>
    </citation>
    <scope>NUCLEOTIDE SEQUENCE</scope>
</reference>
<name>W1XG73_9ZZZZ</name>
<feature type="non-terminal residue" evidence="1">
    <location>
        <position position="1"/>
    </location>
</feature>
<proteinExistence type="predicted"/>
<sequence>EKPVHEDITYDEVYENMDNLYNFMFFTGYFKKVSERMEGEIRYIKFTIPNKEVTYIFKTKILKWFDQTIKMRDFTKMYEAVIDKKVEVFEDEL</sequence>
<accession>W1XG73</accession>
<dbReference type="EMBL" id="AZMM01016281">
    <property type="protein sequence ID" value="ETJ29176.1"/>
    <property type="molecule type" value="Genomic_DNA"/>
</dbReference>
<gene>
    <name evidence="1" type="ORF">Q604_UNBC16281G0001</name>
</gene>
<protein>
    <submittedName>
        <fullName evidence="1">Uncharacterized protein</fullName>
    </submittedName>
</protein>
<organism evidence="1">
    <name type="scientific">human gut metagenome</name>
    <dbReference type="NCBI Taxonomy" id="408170"/>
    <lineage>
        <taxon>unclassified sequences</taxon>
        <taxon>metagenomes</taxon>
        <taxon>organismal metagenomes</taxon>
    </lineage>
</organism>